<accession>A0A9W7XZ13</accession>
<feature type="transmembrane region" description="Helical" evidence="9">
    <location>
        <begin position="519"/>
        <end position="549"/>
    </location>
</feature>
<keyword evidence="7 9" id="KW-1133">Transmembrane helix</keyword>
<dbReference type="InterPro" id="IPR050173">
    <property type="entry name" value="ABC_transporter_C-like"/>
</dbReference>
<dbReference type="Gene3D" id="1.20.1560.10">
    <property type="entry name" value="ABC transporter type 1, transmembrane domain"/>
    <property type="match status" value="3"/>
</dbReference>
<feature type="transmembrane region" description="Helical" evidence="9">
    <location>
        <begin position="36"/>
        <end position="55"/>
    </location>
</feature>
<dbReference type="CDD" id="cd03250">
    <property type="entry name" value="ABCC_MRP_domain1"/>
    <property type="match status" value="1"/>
</dbReference>
<dbReference type="GO" id="GO:0005524">
    <property type="term" value="F:ATP binding"/>
    <property type="evidence" value="ECO:0007669"/>
    <property type="project" value="UniProtKB-KW"/>
</dbReference>
<feature type="domain" description="ABC transporter" evidence="10">
    <location>
        <begin position="1076"/>
        <end position="1315"/>
    </location>
</feature>
<evidence type="ECO:0000256" key="3">
    <source>
        <dbReference type="ARBA" id="ARBA00022692"/>
    </source>
</evidence>
<dbReference type="FunFam" id="3.40.50.300:FF:000565">
    <property type="entry name" value="ABC bile acid transporter"/>
    <property type="match status" value="2"/>
</dbReference>
<feature type="transmembrane region" description="Helical" evidence="9">
    <location>
        <begin position="755"/>
        <end position="772"/>
    </location>
</feature>
<feature type="transmembrane region" description="Helical" evidence="9">
    <location>
        <begin position="1399"/>
        <end position="1417"/>
    </location>
</feature>
<evidence type="ECO:0000256" key="9">
    <source>
        <dbReference type="SAM" id="Phobius"/>
    </source>
</evidence>
<dbReference type="SUPFAM" id="SSF90123">
    <property type="entry name" value="ABC transporter transmembrane region"/>
    <property type="match status" value="3"/>
</dbReference>
<dbReference type="Proteomes" id="UP001149813">
    <property type="component" value="Unassembled WGS sequence"/>
</dbReference>
<feature type="transmembrane region" description="Helical" evidence="9">
    <location>
        <begin position="1539"/>
        <end position="1559"/>
    </location>
</feature>
<dbReference type="PANTHER" id="PTHR24223">
    <property type="entry name" value="ATP-BINDING CASSETTE SUB-FAMILY C"/>
    <property type="match status" value="1"/>
</dbReference>
<evidence type="ECO:0000256" key="4">
    <source>
        <dbReference type="ARBA" id="ARBA00022737"/>
    </source>
</evidence>
<evidence type="ECO:0000256" key="5">
    <source>
        <dbReference type="ARBA" id="ARBA00022741"/>
    </source>
</evidence>
<feature type="transmembrane region" description="Helical" evidence="9">
    <location>
        <begin position="12"/>
        <end position="29"/>
    </location>
</feature>
<dbReference type="Pfam" id="PF00005">
    <property type="entry name" value="ABC_tran"/>
    <property type="match status" value="3"/>
</dbReference>
<evidence type="ECO:0000256" key="2">
    <source>
        <dbReference type="ARBA" id="ARBA00022448"/>
    </source>
</evidence>
<name>A0A9W7XZ13_9FUNG</name>
<dbReference type="InterPro" id="IPR027417">
    <property type="entry name" value="P-loop_NTPase"/>
</dbReference>
<evidence type="ECO:0000256" key="7">
    <source>
        <dbReference type="ARBA" id="ARBA00022989"/>
    </source>
</evidence>
<evidence type="ECO:0000313" key="13">
    <source>
        <dbReference type="Proteomes" id="UP001149813"/>
    </source>
</evidence>
<keyword evidence="3 9" id="KW-0812">Transmembrane</keyword>
<keyword evidence="6 12" id="KW-0067">ATP-binding</keyword>
<feature type="domain" description="ABC transporter" evidence="10">
    <location>
        <begin position="215"/>
        <end position="473"/>
    </location>
</feature>
<dbReference type="InterPro" id="IPR011527">
    <property type="entry name" value="ABC1_TM_dom"/>
</dbReference>
<dbReference type="InterPro" id="IPR003593">
    <property type="entry name" value="AAA+_ATPase"/>
</dbReference>
<evidence type="ECO:0000256" key="8">
    <source>
        <dbReference type="ARBA" id="ARBA00023136"/>
    </source>
</evidence>
<dbReference type="CDD" id="cd03244">
    <property type="entry name" value="ABCC_MRP_domain2"/>
    <property type="match status" value="2"/>
</dbReference>
<proteinExistence type="predicted"/>
<feature type="transmembrane region" description="Helical" evidence="9">
    <location>
        <begin position="956"/>
        <end position="977"/>
    </location>
</feature>
<evidence type="ECO:0000256" key="1">
    <source>
        <dbReference type="ARBA" id="ARBA00004141"/>
    </source>
</evidence>
<dbReference type="InterPro" id="IPR036640">
    <property type="entry name" value="ABC1_TM_sf"/>
</dbReference>
<dbReference type="Gene3D" id="3.40.50.300">
    <property type="entry name" value="P-loop containing nucleotide triphosphate hydrolases"/>
    <property type="match status" value="3"/>
</dbReference>
<feature type="domain" description="ABC transmembrane type-1" evidence="11">
    <location>
        <begin position="1403"/>
        <end position="1675"/>
    </location>
</feature>
<organism evidence="12 13">
    <name type="scientific">Coemansia erecta</name>
    <dbReference type="NCBI Taxonomy" id="147472"/>
    <lineage>
        <taxon>Eukaryota</taxon>
        <taxon>Fungi</taxon>
        <taxon>Fungi incertae sedis</taxon>
        <taxon>Zoopagomycota</taxon>
        <taxon>Kickxellomycotina</taxon>
        <taxon>Kickxellomycetes</taxon>
        <taxon>Kickxellales</taxon>
        <taxon>Kickxellaceae</taxon>
        <taxon>Coemansia</taxon>
    </lineage>
</organism>
<feature type="domain" description="ABC transporter" evidence="10">
    <location>
        <begin position="1719"/>
        <end position="1968"/>
    </location>
</feature>
<dbReference type="FunFam" id="1.20.1560.10:FF:000013">
    <property type="entry name" value="ABC transporter C family member 2"/>
    <property type="match status" value="1"/>
</dbReference>
<evidence type="ECO:0000259" key="11">
    <source>
        <dbReference type="PROSITE" id="PS50929"/>
    </source>
</evidence>
<dbReference type="GO" id="GO:0140359">
    <property type="term" value="F:ABC-type transporter activity"/>
    <property type="evidence" value="ECO:0007669"/>
    <property type="project" value="InterPro"/>
</dbReference>
<feature type="transmembrane region" description="Helical" evidence="9">
    <location>
        <begin position="569"/>
        <end position="586"/>
    </location>
</feature>
<feature type="transmembrane region" description="Helical" evidence="9">
    <location>
        <begin position="872"/>
        <end position="891"/>
    </location>
</feature>
<evidence type="ECO:0000256" key="6">
    <source>
        <dbReference type="ARBA" id="ARBA00022840"/>
    </source>
</evidence>
<dbReference type="CDD" id="cd18596">
    <property type="entry name" value="ABC_6TM_VMR1_D1_like"/>
    <property type="match status" value="1"/>
</dbReference>
<dbReference type="FunFam" id="3.40.50.300:FF:000997">
    <property type="entry name" value="Multidrug resistance-associated protein 1"/>
    <property type="match status" value="1"/>
</dbReference>
<sequence>METVGDVCMDAIGWLTSDIVAILRVFTIVGFMSSHLFAVACGVALFYVYIGHFYLCASREIKRLDSNGWAPLLSLFSELTAGSSSIRAFSFTGHYTKEAFNRLSVQSTASYSVWASYRWLSVRVDASSAIIAFGTALFILANRKWIDPGLAGFVMSYALSFPQRVAWAILNCGINEQNITAVERISQYFKVDQEAVLHSLPGNEPPTNWPSSGETVIEDLVVEYVPDTPVLHGISLRARHGEKIGVVGRTGAGKSTLSLALMRFIEAKSGRVLLDGVDISQIGLEELRRNVTIIPQDPVLFNGTIRFNLDPFDEYSDEYLWKVLGMTYLTVDNRQDELPSVSDSAHSKEQAYESKHMAGIFNSLNNEIKENGQNLSLGQRQLVALARALIRCSRLVIMDEATASVDFDTDSRIQRTIRGSEFTNSTLFCVAHRLRTIIDYDRVLVLDKGKVVEFDTPSNLLQKSDGIFKGMCEQSALVWAVWGNEVPNPLPTALVQASVAVFAMLLMFYIRFIRSNHYLYFGIFPWVVHALVSLQCFVCMLEMYLMFFAPHHKGEPMFGKRASLDSNCLTGSTIVSVLLIFCLSTIQNRPYFIRPLYSDSPDAVPASAYSELCSNDNNSDLTPLAPPRTVDPADLVDTPEFSSSWFSRMYFVWASSLLEKGVNRQLSDTDLFNLDYRDMPAHVWQRFQKHRRNGRSLITTLLITFTPEFTIHGILSIADTLLKFSGPFFIQRILRSIDILGSKSDFGKSARSRSAYLDAFGLLFFSLLATVASHKTIWIGRQIGVRLKCLLVSELSAKSLRRCSKGSWEEQDGGDKKNMAQTTAATDGKIMNLLTADFNRILDASSYLNNLYSLPVKLIFGIWYMYALLGPSALVGLTIYALFVPFSRLLFRRFSKIKNKLASLSDERVTVITELLQGIKAVKLFGWESRFLERVDKSREIQLAYMWKMMMAWVRVEIVSMLAPILILVSIFIVYVAVGGNRLTAEVAFTSISVFNLIRSAFERIPTFFNSNISGYVSLKRIDEYLQQAEVQCLEDRVNLSTRRDTLDVGFENAVLDWSISQTNSKVVLSEQTPLLNGQSRSNRDLTSSFVLRDINVRFPSGGLSLVAGPTGSGKTSLLSALIGEMNLTRGHILLPTARGESLTGNELAVAGIAYVAQEAWLRNATIRENILFGEPYDQQRYEEVLWMCALKPDLRILIAGDMTEIGERGITLSGGQKQRVALARAVYSSRRILLIDDCLSAVDAPTARHILTECLVGRSPLMQGRTRVLVTHHVSLCLPFAQHLVMLHEGKIVIQGTPSELTAQGGISNAIAELEKQHAGTDDDDKMSEYTIVERNLKTEDVHNDERRRAFVDQHGLSISMDLSAVQAQLFKDEEREEGYVKLETWSMYLTACGGKKYWISALMFLVGFQLVTIFQDYWVRIWVTANEKGDNHHSAAFWIGIYMSIGFAGALWQLIQRAFIYRGTINACRRIHARLIRSVLRATPRFFDSTPLGRIINRFSRDMQVIDEKVINSFLEWMMNTLGMLSIFAILSLVTPLFTTVALLVSLVYITLTRYYLSTSRELMRLGSNGMSPLLSLFSEIIQGVSTVRAFGASQTYIKEALNLITTNNRASYMLGATQRWLALRVEAAGAFVSFACAVLLLRNLDWIDSGLAGFMLSYSLTCSDRMLWAIRNHGSNELNLTAVERISQYLNIEQENVLHSLPGREPPRYWPSSGETLIEDLVVEYVPGTPVLHGISLYAKHGEKIGVVGRTGAGKSTLSLAFMRFIEARSGRIVLDGVDISQIGLEELRRNVTIIPQDPVLFNGTIRFNLDPFDEYPDELVWDALKRAYLVNENSSVNSREATAQPERMTGIFNSLNNEIKENGQNLSLGQRQLVALARALIRRSRLIVMDEATASVDFDTDSRIQRTIRGSEFANSTLFCVAHRLRTIIDYDRVLVLDNGKVAEFDTPSNLLRRPDGIFRIMCEQSGEYDQLVKLSRNYHR</sequence>
<dbReference type="InterPro" id="IPR003439">
    <property type="entry name" value="ABC_transporter-like_ATP-bd"/>
</dbReference>
<feature type="transmembrane region" description="Helical" evidence="9">
    <location>
        <begin position="493"/>
        <end position="512"/>
    </location>
</feature>
<dbReference type="CDD" id="cd18604">
    <property type="entry name" value="ABC_6TM_VMR1_D2_like"/>
    <property type="match status" value="1"/>
</dbReference>
<dbReference type="GO" id="GO:0016887">
    <property type="term" value="F:ATP hydrolysis activity"/>
    <property type="evidence" value="ECO:0007669"/>
    <property type="project" value="InterPro"/>
</dbReference>
<protein>
    <submittedName>
        <fullName evidence="12">Transporter of the ATP-binding cassette (ABC)</fullName>
    </submittedName>
</protein>
<dbReference type="PANTHER" id="PTHR24223:SF353">
    <property type="entry name" value="ABC TRANSPORTER ATP-BINDING PROTEIN_PERMEASE VMR1-RELATED"/>
    <property type="match status" value="1"/>
</dbReference>
<evidence type="ECO:0000259" key="10">
    <source>
        <dbReference type="PROSITE" id="PS50893"/>
    </source>
</evidence>
<keyword evidence="2" id="KW-0813">Transport</keyword>
<dbReference type="PROSITE" id="PS00211">
    <property type="entry name" value="ABC_TRANSPORTER_1"/>
    <property type="match status" value="3"/>
</dbReference>
<evidence type="ECO:0000313" key="12">
    <source>
        <dbReference type="EMBL" id="KAJ1721013.1"/>
    </source>
</evidence>
<comment type="caution">
    <text evidence="12">The sequence shown here is derived from an EMBL/GenBank/DDBJ whole genome shotgun (WGS) entry which is preliminary data.</text>
</comment>
<feature type="transmembrane region" description="Helical" evidence="9">
    <location>
        <begin position="1437"/>
        <end position="1457"/>
    </location>
</feature>
<dbReference type="PROSITE" id="PS50893">
    <property type="entry name" value="ABC_TRANSPORTER_2"/>
    <property type="match status" value="3"/>
</dbReference>
<keyword evidence="5" id="KW-0547">Nucleotide-binding</keyword>
<dbReference type="PROSITE" id="PS50929">
    <property type="entry name" value="ABC_TM1F"/>
    <property type="match status" value="3"/>
</dbReference>
<feature type="transmembrane region" description="Helical" evidence="9">
    <location>
        <begin position="696"/>
        <end position="718"/>
    </location>
</feature>
<dbReference type="InterPro" id="IPR017871">
    <property type="entry name" value="ABC_transporter-like_CS"/>
</dbReference>
<dbReference type="EMBL" id="JANBOJ010000205">
    <property type="protein sequence ID" value="KAJ1721013.1"/>
    <property type="molecule type" value="Genomic_DNA"/>
</dbReference>
<dbReference type="GO" id="GO:0016020">
    <property type="term" value="C:membrane"/>
    <property type="evidence" value="ECO:0007669"/>
    <property type="project" value="UniProtKB-SubCell"/>
</dbReference>
<feature type="domain" description="ABC transmembrane type-1" evidence="11">
    <location>
        <begin position="714"/>
        <end position="1011"/>
    </location>
</feature>
<dbReference type="SUPFAM" id="SSF52540">
    <property type="entry name" value="P-loop containing nucleoside triphosphate hydrolases"/>
    <property type="match status" value="3"/>
</dbReference>
<keyword evidence="4" id="KW-0677">Repeat</keyword>
<dbReference type="OrthoDB" id="6500128at2759"/>
<reference evidence="12" key="1">
    <citation type="submission" date="2022-07" db="EMBL/GenBank/DDBJ databases">
        <title>Phylogenomic reconstructions and comparative analyses of Kickxellomycotina fungi.</title>
        <authorList>
            <person name="Reynolds N.K."/>
            <person name="Stajich J.E."/>
            <person name="Barry K."/>
            <person name="Grigoriev I.V."/>
            <person name="Crous P."/>
            <person name="Smith M.E."/>
        </authorList>
    </citation>
    <scope>NUCLEOTIDE SEQUENCE</scope>
    <source>
        <strain evidence="12">NBRC 32514</strain>
    </source>
</reference>
<keyword evidence="8 9" id="KW-0472">Membrane</keyword>
<dbReference type="SMART" id="SM00382">
    <property type="entry name" value="AAA"/>
    <property type="match status" value="3"/>
</dbReference>
<keyword evidence="13" id="KW-1185">Reference proteome</keyword>
<gene>
    <name evidence="12" type="primary">YBT1_2</name>
    <name evidence="12" type="ORF">LPJ53_004404</name>
</gene>
<feature type="domain" description="ABC transmembrane type-1" evidence="11">
    <location>
        <begin position="1"/>
        <end position="169"/>
    </location>
</feature>
<comment type="subcellular location">
    <subcellularLocation>
        <location evidence="1">Membrane</location>
        <topology evidence="1">Multi-pass membrane protein</topology>
    </subcellularLocation>
</comment>
<dbReference type="Pfam" id="PF00664">
    <property type="entry name" value="ABC_membrane"/>
    <property type="match status" value="3"/>
</dbReference>